<dbReference type="Proteomes" id="UP000309138">
    <property type="component" value="Unassembled WGS sequence"/>
</dbReference>
<evidence type="ECO:0000313" key="1">
    <source>
        <dbReference type="EMBL" id="TKD50555.1"/>
    </source>
</evidence>
<sequence>MVTEPETSHAGIIEREGGPAKVAAAIRQPPGNVKAWKRTNSIPAPYWQAFVDNGLATYKELASAAAVKAA</sequence>
<name>A0A4U1L398_9SPHN</name>
<organism evidence="1 2">
    <name type="scientific">Sphingomonas baiyangensis</name>
    <dbReference type="NCBI Taxonomy" id="2572576"/>
    <lineage>
        <taxon>Bacteria</taxon>
        <taxon>Pseudomonadati</taxon>
        <taxon>Pseudomonadota</taxon>
        <taxon>Alphaproteobacteria</taxon>
        <taxon>Sphingomonadales</taxon>
        <taxon>Sphingomonadaceae</taxon>
        <taxon>Sphingomonas</taxon>
    </lineage>
</organism>
<dbReference type="RefSeq" id="WP_136942498.1">
    <property type="nucleotide sequence ID" value="NZ_SWKR01000002.1"/>
</dbReference>
<dbReference type="AlphaFoldDB" id="A0A4U1L398"/>
<comment type="caution">
    <text evidence="1">The sequence shown here is derived from an EMBL/GenBank/DDBJ whole genome shotgun (WGS) entry which is preliminary data.</text>
</comment>
<dbReference type="EMBL" id="SWKR01000002">
    <property type="protein sequence ID" value="TKD50555.1"/>
    <property type="molecule type" value="Genomic_DNA"/>
</dbReference>
<accession>A0A4U1L398</accession>
<protein>
    <submittedName>
        <fullName evidence="1">Uncharacterized protein</fullName>
    </submittedName>
</protein>
<evidence type="ECO:0000313" key="2">
    <source>
        <dbReference type="Proteomes" id="UP000309138"/>
    </source>
</evidence>
<proteinExistence type="predicted"/>
<reference evidence="1 2" key="1">
    <citation type="submission" date="2019-04" db="EMBL/GenBank/DDBJ databases">
        <authorList>
            <person name="Yang Y."/>
            <person name="Wei D."/>
        </authorList>
    </citation>
    <scope>NUCLEOTIDE SEQUENCE [LARGE SCALE GENOMIC DNA]</scope>
    <source>
        <strain evidence="1 2">L-1-4w-11</strain>
    </source>
</reference>
<keyword evidence="2" id="KW-1185">Reference proteome</keyword>
<dbReference type="OrthoDB" id="7923400at2"/>
<gene>
    <name evidence="1" type="ORF">FBR43_07100</name>
</gene>